<dbReference type="AlphaFoldDB" id="A0A1E3NH27"/>
<reference evidence="10 11" key="1">
    <citation type="journal article" date="2016" name="Proc. Natl. Acad. Sci. U.S.A.">
        <title>Comparative genomics of biotechnologically important yeasts.</title>
        <authorList>
            <person name="Riley R."/>
            <person name="Haridas S."/>
            <person name="Wolfe K.H."/>
            <person name="Lopes M.R."/>
            <person name="Hittinger C.T."/>
            <person name="Goeker M."/>
            <person name="Salamov A.A."/>
            <person name="Wisecaver J.H."/>
            <person name="Long T.M."/>
            <person name="Calvey C.H."/>
            <person name="Aerts A.L."/>
            <person name="Barry K.W."/>
            <person name="Choi C."/>
            <person name="Clum A."/>
            <person name="Coughlan A.Y."/>
            <person name="Deshpande S."/>
            <person name="Douglass A.P."/>
            <person name="Hanson S.J."/>
            <person name="Klenk H.-P."/>
            <person name="LaButti K.M."/>
            <person name="Lapidus A."/>
            <person name="Lindquist E.A."/>
            <person name="Lipzen A.M."/>
            <person name="Meier-Kolthoff J.P."/>
            <person name="Ohm R.A."/>
            <person name="Otillar R.P."/>
            <person name="Pangilinan J.L."/>
            <person name="Peng Y."/>
            <person name="Rokas A."/>
            <person name="Rosa C.A."/>
            <person name="Scheuner C."/>
            <person name="Sibirny A.A."/>
            <person name="Slot J.C."/>
            <person name="Stielow J.B."/>
            <person name="Sun H."/>
            <person name="Kurtzman C.P."/>
            <person name="Blackwell M."/>
            <person name="Grigoriev I.V."/>
            <person name="Jeffries T.W."/>
        </authorList>
    </citation>
    <scope>NUCLEOTIDE SEQUENCE [LARGE SCALE GENOMIC DNA]</scope>
    <source>
        <strain evidence="10 11">NRRL Y-2026</strain>
    </source>
</reference>
<dbReference type="InterPro" id="IPR013178">
    <property type="entry name" value="Histone_AcTrfase_Rtt109/CBP"/>
</dbReference>
<dbReference type="EC" id="2.3.1.48" evidence="2"/>
<accession>A0A1E3NH27</accession>
<evidence type="ECO:0000256" key="7">
    <source>
        <dbReference type="ARBA" id="ARBA00023163"/>
    </source>
</evidence>
<dbReference type="InterPro" id="IPR016849">
    <property type="entry name" value="Rtt109"/>
</dbReference>
<comment type="subcellular location">
    <subcellularLocation>
        <location evidence="1">Nucleus</location>
    </subcellularLocation>
</comment>
<keyword evidence="5" id="KW-0007">Acetylation</keyword>
<protein>
    <recommendedName>
        <fullName evidence="2">histone acetyltransferase</fullName>
        <ecNumber evidence="2">2.3.1.48</ecNumber>
    </recommendedName>
</protein>
<dbReference type="PANTHER" id="PTHR31571:SF2">
    <property type="entry name" value="HISTONE ACETYLTRANSFERASE RTT109"/>
    <property type="match status" value="1"/>
</dbReference>
<evidence type="ECO:0000313" key="11">
    <source>
        <dbReference type="Proteomes" id="UP000094455"/>
    </source>
</evidence>
<evidence type="ECO:0000256" key="3">
    <source>
        <dbReference type="ARBA" id="ARBA00022679"/>
    </source>
</evidence>
<dbReference type="GO" id="GO:0006355">
    <property type="term" value="P:regulation of DNA-templated transcription"/>
    <property type="evidence" value="ECO:0007669"/>
    <property type="project" value="InterPro"/>
</dbReference>
<gene>
    <name evidence="10" type="ORF">PICMEDRAFT_74179</name>
</gene>
<dbReference type="SMART" id="SM01250">
    <property type="entry name" value="KAT11"/>
    <property type="match status" value="1"/>
</dbReference>
<dbReference type="InterPro" id="IPR051236">
    <property type="entry name" value="HAT_RTT109-like"/>
</dbReference>
<dbReference type="OrthoDB" id="3361892at2759"/>
<dbReference type="STRING" id="763406.A0A1E3NH27"/>
<keyword evidence="8" id="KW-0539">Nucleus</keyword>
<dbReference type="GO" id="GO:0032931">
    <property type="term" value="F:histone H3K56 acetyltransferase activity"/>
    <property type="evidence" value="ECO:0007669"/>
    <property type="project" value="TreeGrafter"/>
</dbReference>
<evidence type="ECO:0000256" key="5">
    <source>
        <dbReference type="ARBA" id="ARBA00022990"/>
    </source>
</evidence>
<evidence type="ECO:0000256" key="4">
    <source>
        <dbReference type="ARBA" id="ARBA00022763"/>
    </source>
</evidence>
<dbReference type="GeneID" id="30181385"/>
<dbReference type="PROSITE" id="PS51728">
    <property type="entry name" value="RTT109_HAT"/>
    <property type="match status" value="1"/>
</dbReference>
<keyword evidence="7" id="KW-0804">Transcription</keyword>
<evidence type="ECO:0000313" key="10">
    <source>
        <dbReference type="EMBL" id="ODQ45419.1"/>
    </source>
</evidence>
<evidence type="ECO:0000256" key="6">
    <source>
        <dbReference type="ARBA" id="ARBA00023015"/>
    </source>
</evidence>
<evidence type="ECO:0000256" key="8">
    <source>
        <dbReference type="ARBA" id="ARBA00023242"/>
    </source>
</evidence>
<keyword evidence="11" id="KW-1185">Reference proteome</keyword>
<sequence length="456" mass="51388">MTVQHSIDDDGAVRQRAGGLFDRLAPHLKSPGKYVLFNVFSTKPCVPVVHKPKPLRPLLVTRTTHYCVLFSPDNVPLVAVEIFTYCTFYKDTINKLVYVSKADTTGLAGSADVNVGAFVTEYLKWVCQMPVEDLVKGVKLKKGQKQRDADSAQHGAENGDVPGRMFVSETAHALYVLQRRASGDIDYRMPASSRKIDALEYLAALGIEPAALANENVQTRLVLFTRSEGQYLFPESMRNPDKHVLDGRALLKWWLKNVDRIADDWTGPAKYLNILNSESRDIMRYFPSSSWKIGNVYDSHGNTNEPAIYAIPLLPDDPKGRFLEHLVVEGRAKKVEGKQFWQELAIRQEFSFGAVVGLIGISGLPSYNLPNCDQNEYNLLSPTSLNHFKELVTTKDYSDRSDWGTLLEELLLTPKLKQYDIHGRWEGRQSAKRKAETVKPVINTLMCVRSKKKQKS</sequence>
<evidence type="ECO:0000256" key="2">
    <source>
        <dbReference type="ARBA" id="ARBA00013184"/>
    </source>
</evidence>
<dbReference type="RefSeq" id="XP_019016532.1">
    <property type="nucleotide sequence ID" value="XM_019164698.1"/>
</dbReference>
<dbReference type="Proteomes" id="UP000094455">
    <property type="component" value="Unassembled WGS sequence"/>
</dbReference>
<keyword evidence="6" id="KW-0805">Transcription regulation</keyword>
<dbReference type="Pfam" id="PF08214">
    <property type="entry name" value="HAT_KAT11"/>
    <property type="match status" value="1"/>
</dbReference>
<proteinExistence type="predicted"/>
<keyword evidence="3" id="KW-0808">Transferase</keyword>
<dbReference type="GO" id="GO:0005634">
    <property type="term" value="C:nucleus"/>
    <property type="evidence" value="ECO:0007669"/>
    <property type="project" value="UniProtKB-SubCell"/>
</dbReference>
<evidence type="ECO:0000256" key="9">
    <source>
        <dbReference type="ARBA" id="ARBA00048940"/>
    </source>
</evidence>
<keyword evidence="4" id="KW-0227">DNA damage</keyword>
<dbReference type="PANTHER" id="PTHR31571">
    <property type="entry name" value="ALTERED INHERITANCE OF MITOCHONDRIA PROTEIN 6"/>
    <property type="match status" value="1"/>
</dbReference>
<organism evidence="10 11">
    <name type="scientific">Pichia membranifaciens NRRL Y-2026</name>
    <dbReference type="NCBI Taxonomy" id="763406"/>
    <lineage>
        <taxon>Eukaryota</taxon>
        <taxon>Fungi</taxon>
        <taxon>Dikarya</taxon>
        <taxon>Ascomycota</taxon>
        <taxon>Saccharomycotina</taxon>
        <taxon>Pichiomycetes</taxon>
        <taxon>Pichiales</taxon>
        <taxon>Pichiaceae</taxon>
        <taxon>Pichia</taxon>
    </lineage>
</organism>
<dbReference type="GO" id="GO:0006974">
    <property type="term" value="P:DNA damage response"/>
    <property type="evidence" value="ECO:0007669"/>
    <property type="project" value="UniProtKB-KW"/>
</dbReference>
<comment type="catalytic activity">
    <reaction evidence="9">
        <text>L-lysyl-[histone] + acetyl-CoA = N(6)-acetyl-L-lysyl-[histone] + CoA + H(+)</text>
        <dbReference type="Rhea" id="RHEA:21992"/>
        <dbReference type="Rhea" id="RHEA-COMP:9845"/>
        <dbReference type="Rhea" id="RHEA-COMP:11338"/>
        <dbReference type="ChEBI" id="CHEBI:15378"/>
        <dbReference type="ChEBI" id="CHEBI:29969"/>
        <dbReference type="ChEBI" id="CHEBI:57287"/>
        <dbReference type="ChEBI" id="CHEBI:57288"/>
        <dbReference type="ChEBI" id="CHEBI:61930"/>
        <dbReference type="EC" id="2.3.1.48"/>
    </reaction>
    <physiologicalReaction direction="left-to-right" evidence="9">
        <dbReference type="Rhea" id="RHEA:21993"/>
    </physiologicalReaction>
</comment>
<name>A0A1E3NH27_9ASCO</name>
<dbReference type="EMBL" id="KV454005">
    <property type="protein sequence ID" value="ODQ45419.1"/>
    <property type="molecule type" value="Genomic_DNA"/>
</dbReference>
<evidence type="ECO:0000256" key="1">
    <source>
        <dbReference type="ARBA" id="ARBA00004123"/>
    </source>
</evidence>